<dbReference type="GO" id="GO:0015074">
    <property type="term" value="P:DNA integration"/>
    <property type="evidence" value="ECO:0007669"/>
    <property type="project" value="InterPro"/>
</dbReference>
<evidence type="ECO:0000313" key="3">
    <source>
        <dbReference type="Proteomes" id="UP000078541"/>
    </source>
</evidence>
<proteinExistence type="predicted"/>
<dbReference type="InterPro" id="IPR012337">
    <property type="entry name" value="RNaseH-like_sf"/>
</dbReference>
<dbReference type="PROSITE" id="PS50994">
    <property type="entry name" value="INTEGRASE"/>
    <property type="match status" value="1"/>
</dbReference>
<dbReference type="InterPro" id="IPR050951">
    <property type="entry name" value="Retrovirus_Pol_polyprotein"/>
</dbReference>
<dbReference type="InterPro" id="IPR036397">
    <property type="entry name" value="RNaseH_sf"/>
</dbReference>
<dbReference type="EMBL" id="KQ982026">
    <property type="protein sequence ID" value="KYN30397.1"/>
    <property type="molecule type" value="Genomic_DNA"/>
</dbReference>
<protein>
    <submittedName>
        <fullName evidence="2">Uncharacterized protein K02A2.6</fullName>
    </submittedName>
</protein>
<dbReference type="AlphaFoldDB" id="A0A195ER61"/>
<accession>A0A195ER61</accession>
<dbReference type="InterPro" id="IPR001584">
    <property type="entry name" value="Integrase_cat-core"/>
</dbReference>
<dbReference type="STRING" id="34720.A0A195ER61"/>
<dbReference type="Pfam" id="PF00665">
    <property type="entry name" value="rve"/>
    <property type="match status" value="1"/>
</dbReference>
<evidence type="ECO:0000259" key="1">
    <source>
        <dbReference type="PROSITE" id="PS50994"/>
    </source>
</evidence>
<gene>
    <name evidence="2" type="ORF">ALC56_15327</name>
</gene>
<dbReference type="Proteomes" id="UP000078541">
    <property type="component" value="Unassembled WGS sequence"/>
</dbReference>
<dbReference type="PANTHER" id="PTHR37984:SF5">
    <property type="entry name" value="PROTEIN NYNRIN-LIKE"/>
    <property type="match status" value="1"/>
</dbReference>
<organism evidence="2 3">
    <name type="scientific">Trachymyrmex septentrionalis</name>
    <dbReference type="NCBI Taxonomy" id="34720"/>
    <lineage>
        <taxon>Eukaryota</taxon>
        <taxon>Metazoa</taxon>
        <taxon>Ecdysozoa</taxon>
        <taxon>Arthropoda</taxon>
        <taxon>Hexapoda</taxon>
        <taxon>Insecta</taxon>
        <taxon>Pterygota</taxon>
        <taxon>Neoptera</taxon>
        <taxon>Endopterygota</taxon>
        <taxon>Hymenoptera</taxon>
        <taxon>Apocrita</taxon>
        <taxon>Aculeata</taxon>
        <taxon>Formicoidea</taxon>
        <taxon>Formicidae</taxon>
        <taxon>Myrmicinae</taxon>
        <taxon>Trachymyrmex</taxon>
    </lineage>
</organism>
<name>A0A195ER61_9HYME</name>
<reference evidence="2 3" key="1">
    <citation type="submission" date="2016-03" db="EMBL/GenBank/DDBJ databases">
        <title>Trachymyrmex septentrionalis WGS genome.</title>
        <authorList>
            <person name="Nygaard S."/>
            <person name="Hu H."/>
            <person name="Boomsma J."/>
            <person name="Zhang G."/>
        </authorList>
    </citation>
    <scope>NUCLEOTIDE SEQUENCE [LARGE SCALE GENOMIC DNA]</scope>
    <source>
        <strain evidence="2">Tsep2-gDNA-1</strain>
        <tissue evidence="2">Whole body</tissue>
    </source>
</reference>
<evidence type="ECO:0000313" key="2">
    <source>
        <dbReference type="EMBL" id="KYN30397.1"/>
    </source>
</evidence>
<dbReference type="Gene3D" id="3.30.420.10">
    <property type="entry name" value="Ribonuclease H-like superfamily/Ribonuclease H"/>
    <property type="match status" value="1"/>
</dbReference>
<sequence length="96" mass="10946">MYLVIIDAYSKWIDIKEMCDISSESAIRALKEYISIWGLPHQIVTDNGPAFASEQFQEFLLHNAIKHTKIVPYHPASNEMAENAVRTLKKKILSIA</sequence>
<feature type="domain" description="Integrase catalytic" evidence="1">
    <location>
        <begin position="1"/>
        <end position="96"/>
    </location>
</feature>
<dbReference type="SUPFAM" id="SSF53098">
    <property type="entry name" value="Ribonuclease H-like"/>
    <property type="match status" value="1"/>
</dbReference>
<dbReference type="GO" id="GO:0003676">
    <property type="term" value="F:nucleic acid binding"/>
    <property type="evidence" value="ECO:0007669"/>
    <property type="project" value="InterPro"/>
</dbReference>
<dbReference type="PANTHER" id="PTHR37984">
    <property type="entry name" value="PROTEIN CBG26694"/>
    <property type="match status" value="1"/>
</dbReference>
<keyword evidence="3" id="KW-1185">Reference proteome</keyword>